<dbReference type="GO" id="GO:0020037">
    <property type="term" value="F:heme binding"/>
    <property type="evidence" value="ECO:0007669"/>
    <property type="project" value="UniProtKB-ARBA"/>
</dbReference>
<evidence type="ECO:0000256" key="5">
    <source>
        <dbReference type="ARBA" id="ARBA00022679"/>
    </source>
</evidence>
<dbReference type="FunFam" id="3.30.450.40:FF:000052">
    <property type="entry name" value="Oxygen sensor histidine kinase response regulator DevS/DosS"/>
    <property type="match status" value="1"/>
</dbReference>
<evidence type="ECO:0000256" key="8">
    <source>
        <dbReference type="ARBA" id="ARBA00022842"/>
    </source>
</evidence>
<dbReference type="CDD" id="cd16917">
    <property type="entry name" value="HATPase_UhpB-NarQ-NarX-like"/>
    <property type="match status" value="1"/>
</dbReference>
<evidence type="ECO:0000256" key="4">
    <source>
        <dbReference type="ARBA" id="ARBA00022553"/>
    </source>
</evidence>
<dbReference type="GO" id="GO:0005524">
    <property type="term" value="F:ATP binding"/>
    <property type="evidence" value="ECO:0007669"/>
    <property type="project" value="UniProtKB-ARBA"/>
</dbReference>
<evidence type="ECO:0000256" key="1">
    <source>
        <dbReference type="ARBA" id="ARBA00001946"/>
    </source>
</evidence>
<dbReference type="Pfam" id="PF07730">
    <property type="entry name" value="HisKA_3"/>
    <property type="match status" value="1"/>
</dbReference>
<dbReference type="InterPro" id="IPR011712">
    <property type="entry name" value="Sig_transdc_His_kin_sub3_dim/P"/>
</dbReference>
<dbReference type="AlphaFoldDB" id="A0A543FF81"/>
<dbReference type="GO" id="GO:0046983">
    <property type="term" value="F:protein dimerization activity"/>
    <property type="evidence" value="ECO:0007669"/>
    <property type="project" value="InterPro"/>
</dbReference>
<keyword evidence="4" id="KW-0597">Phosphoprotein</keyword>
<dbReference type="RefSeq" id="WP_141810409.1">
    <property type="nucleotide sequence ID" value="NZ_VFPG01000001.1"/>
</dbReference>
<dbReference type="InterPro" id="IPR003018">
    <property type="entry name" value="GAF"/>
</dbReference>
<comment type="cofactor">
    <cofactor evidence="1">
        <name>Mg(2+)</name>
        <dbReference type="ChEBI" id="CHEBI:18420"/>
    </cofactor>
</comment>
<gene>
    <name evidence="14" type="ORF">FB390_4201</name>
</gene>
<evidence type="ECO:0000256" key="3">
    <source>
        <dbReference type="ARBA" id="ARBA00022490"/>
    </source>
</evidence>
<comment type="cofactor">
    <cofactor evidence="2">
        <name>heme</name>
        <dbReference type="ChEBI" id="CHEBI:30413"/>
    </cofactor>
</comment>
<evidence type="ECO:0000259" key="13">
    <source>
        <dbReference type="SMART" id="SM00387"/>
    </source>
</evidence>
<keyword evidence="15" id="KW-1185">Reference proteome</keyword>
<dbReference type="GO" id="GO:0019825">
    <property type="term" value="F:oxygen binding"/>
    <property type="evidence" value="ECO:0007669"/>
    <property type="project" value="UniProtKB-ARBA"/>
</dbReference>
<keyword evidence="6" id="KW-0479">Metal-binding</keyword>
<dbReference type="GO" id="GO:0000155">
    <property type="term" value="F:phosphorelay sensor kinase activity"/>
    <property type="evidence" value="ECO:0007669"/>
    <property type="project" value="InterPro"/>
</dbReference>
<name>A0A543FF81_9NOCA</name>
<keyword evidence="3" id="KW-0963">Cytoplasm</keyword>
<evidence type="ECO:0000256" key="7">
    <source>
        <dbReference type="ARBA" id="ARBA00022777"/>
    </source>
</evidence>
<dbReference type="SMART" id="SM00065">
    <property type="entry name" value="GAF"/>
    <property type="match status" value="2"/>
</dbReference>
<dbReference type="InterPro" id="IPR036890">
    <property type="entry name" value="HATPase_C_sf"/>
</dbReference>
<dbReference type="SUPFAM" id="SSF55874">
    <property type="entry name" value="ATPase domain of HSP90 chaperone/DNA topoisomerase II/histidine kinase"/>
    <property type="match status" value="1"/>
</dbReference>
<dbReference type="PANTHER" id="PTHR24421">
    <property type="entry name" value="NITRATE/NITRITE SENSOR PROTEIN NARX-RELATED"/>
    <property type="match status" value="1"/>
</dbReference>
<dbReference type="InterPro" id="IPR029016">
    <property type="entry name" value="GAF-like_dom_sf"/>
</dbReference>
<keyword evidence="9" id="KW-0408">Iron</keyword>
<proteinExistence type="predicted"/>
<evidence type="ECO:0000313" key="15">
    <source>
        <dbReference type="Proteomes" id="UP000316331"/>
    </source>
</evidence>
<evidence type="ECO:0000256" key="10">
    <source>
        <dbReference type="ARBA" id="ARBA00023012"/>
    </source>
</evidence>
<dbReference type="Proteomes" id="UP000316331">
    <property type="component" value="Unassembled WGS sequence"/>
</dbReference>
<dbReference type="Gene3D" id="3.30.450.40">
    <property type="match status" value="2"/>
</dbReference>
<evidence type="ECO:0000256" key="6">
    <source>
        <dbReference type="ARBA" id="ARBA00022723"/>
    </source>
</evidence>
<dbReference type="SUPFAM" id="SSF55781">
    <property type="entry name" value="GAF domain-like"/>
    <property type="match status" value="2"/>
</dbReference>
<dbReference type="EMBL" id="VFPG01000001">
    <property type="protein sequence ID" value="TQM32517.1"/>
    <property type="molecule type" value="Genomic_DNA"/>
</dbReference>
<evidence type="ECO:0000256" key="11">
    <source>
        <dbReference type="SAM" id="MobiDB-lite"/>
    </source>
</evidence>
<dbReference type="GO" id="GO:0000287">
    <property type="term" value="F:magnesium ion binding"/>
    <property type="evidence" value="ECO:0007669"/>
    <property type="project" value="UniProtKB-ARBA"/>
</dbReference>
<feature type="region of interest" description="Disordered" evidence="11">
    <location>
        <begin position="298"/>
        <end position="318"/>
    </location>
</feature>
<accession>A0A543FF81</accession>
<reference evidence="14 15" key="1">
    <citation type="submission" date="2019-06" db="EMBL/GenBank/DDBJ databases">
        <title>Sequencing the genomes of 1000 actinobacteria strains.</title>
        <authorList>
            <person name="Klenk H.-P."/>
        </authorList>
    </citation>
    <scope>NUCLEOTIDE SEQUENCE [LARGE SCALE GENOMIC DNA]</scope>
    <source>
        <strain evidence="14 15">DSM 103495</strain>
    </source>
</reference>
<keyword evidence="8" id="KW-0460">Magnesium</keyword>
<dbReference type="SMART" id="SM00387">
    <property type="entry name" value="HATPase_c"/>
    <property type="match status" value="1"/>
</dbReference>
<dbReference type="InterPro" id="IPR050482">
    <property type="entry name" value="Sensor_HK_TwoCompSys"/>
</dbReference>
<dbReference type="Pfam" id="PF13185">
    <property type="entry name" value="GAF_2"/>
    <property type="match status" value="2"/>
</dbReference>
<evidence type="ECO:0000256" key="2">
    <source>
        <dbReference type="ARBA" id="ARBA00001971"/>
    </source>
</evidence>
<dbReference type="OrthoDB" id="5241249at2"/>
<feature type="domain" description="GAF" evidence="12">
    <location>
        <begin position="235"/>
        <end position="384"/>
    </location>
</feature>
<dbReference type="GO" id="GO:0070026">
    <property type="term" value="F:nitric oxide binding"/>
    <property type="evidence" value="ECO:0007669"/>
    <property type="project" value="UniProtKB-ARBA"/>
</dbReference>
<dbReference type="InterPro" id="IPR003594">
    <property type="entry name" value="HATPase_dom"/>
</dbReference>
<feature type="domain" description="GAF" evidence="12">
    <location>
        <begin position="64"/>
        <end position="214"/>
    </location>
</feature>
<dbReference type="GO" id="GO:0016020">
    <property type="term" value="C:membrane"/>
    <property type="evidence" value="ECO:0007669"/>
    <property type="project" value="InterPro"/>
</dbReference>
<evidence type="ECO:0000256" key="9">
    <source>
        <dbReference type="ARBA" id="ARBA00023004"/>
    </source>
</evidence>
<protein>
    <submittedName>
        <fullName evidence="14">Histidine kinase/DNA gyrase B/HSP90-like ATPase</fullName>
    </submittedName>
</protein>
<dbReference type="GO" id="GO:0019826">
    <property type="term" value="F:oxygen sensor activity"/>
    <property type="evidence" value="ECO:0007669"/>
    <property type="project" value="UniProtKB-ARBA"/>
</dbReference>
<feature type="domain" description="Histidine kinase/HSP90-like ATPase" evidence="13">
    <location>
        <begin position="495"/>
        <end position="585"/>
    </location>
</feature>
<evidence type="ECO:0000313" key="14">
    <source>
        <dbReference type="EMBL" id="TQM32517.1"/>
    </source>
</evidence>
<dbReference type="GO" id="GO:0070483">
    <property type="term" value="P:detection of hypoxia"/>
    <property type="evidence" value="ECO:0007669"/>
    <property type="project" value="UniProtKB-ARBA"/>
</dbReference>
<sequence>MLGMQGPSSDVGSDDRSPVLGTLAQSRLRELLGEVQDRIAEIVGVRDQMDRLIEAMLVVTAGLDLDNTLRTIVHTAIELVDARYGALGVRETDKNSHQLAEFVYEGIDDRTRVLIGDLPRGHGVLGLLFEQPKPIRLADMSAHPSSVGFPANHPPMKTFLGVPVQVRDEIFGNLYLTEKAGGQEFTEDDEVVVQALAAAAGIAIANARLYEQSRIRQQWLEATQDVAAVVLAGGDPDDVLELITARALTVTGSACAYLALPEDPDMPSEDVVELVVVSAAGLDARELLGQRIPVHGSNTGAAFRDEPRDFADEPSGAPELDLPGRFGPVLTLPLRAGQSVIGVLGIGRSAEMPPLDAAGQMMMAGFANQAALALELANTQRRMRELDVVSERDRIARDLHDHVIQRLFAVGLSLQGTAQRARAPEVKARLIDTINDVQTIVQDIRHSIFDLHSSTAAEAPILRKRLHAVVAEMTADTDLRTSIRLAGPVSVLGPAMFDDLEAVLREALSNVVRHAQASAVSVKLAIGDDVVLEIADNGIGLPGEISRRSGLANMAARTHDAGGSFSAGRGPSGGTVIRWSVPLPAVSSNNAGIPQPATPDDTTDR</sequence>
<keyword evidence="5" id="KW-0808">Transferase</keyword>
<dbReference type="Pfam" id="PF02518">
    <property type="entry name" value="HATPase_c"/>
    <property type="match status" value="1"/>
</dbReference>
<keyword evidence="10" id="KW-0902">Two-component regulatory system</keyword>
<dbReference type="Gene3D" id="3.30.565.10">
    <property type="entry name" value="Histidine kinase-like ATPase, C-terminal domain"/>
    <property type="match status" value="1"/>
</dbReference>
<dbReference type="GO" id="GO:0070025">
    <property type="term" value="F:carbon monoxide binding"/>
    <property type="evidence" value="ECO:0007669"/>
    <property type="project" value="UniProtKB-ARBA"/>
</dbReference>
<comment type="caution">
    <text evidence="14">The sequence shown here is derived from an EMBL/GenBank/DDBJ whole genome shotgun (WGS) entry which is preliminary data.</text>
</comment>
<dbReference type="PANTHER" id="PTHR24421:SF56">
    <property type="entry name" value="OXYGEN SENSOR HISTIDINE KINASE RESPONSE REGULATOR DOST"/>
    <property type="match status" value="1"/>
</dbReference>
<organism evidence="14 15">
    <name type="scientific">Nocardia bhagyanarayanae</name>
    <dbReference type="NCBI Taxonomy" id="1215925"/>
    <lineage>
        <taxon>Bacteria</taxon>
        <taxon>Bacillati</taxon>
        <taxon>Actinomycetota</taxon>
        <taxon>Actinomycetes</taxon>
        <taxon>Mycobacteriales</taxon>
        <taxon>Nocardiaceae</taxon>
        <taxon>Nocardia</taxon>
    </lineage>
</organism>
<dbReference type="Gene3D" id="1.20.5.1930">
    <property type="match status" value="1"/>
</dbReference>
<evidence type="ECO:0000259" key="12">
    <source>
        <dbReference type="SMART" id="SM00065"/>
    </source>
</evidence>
<keyword evidence="7 14" id="KW-0418">Kinase</keyword>